<reference evidence="1" key="1">
    <citation type="submission" date="2021-03" db="EMBL/GenBank/DDBJ databases">
        <title>Evolutionary innovations through gain and loss of genes in the ectomycorrhizal Boletales.</title>
        <authorList>
            <person name="Wu G."/>
            <person name="Miyauchi S."/>
            <person name="Morin E."/>
            <person name="Yang Z.-L."/>
            <person name="Xu J."/>
            <person name="Martin F.M."/>
        </authorList>
    </citation>
    <scope>NUCLEOTIDE SEQUENCE</scope>
    <source>
        <strain evidence="1">BR01</strain>
    </source>
</reference>
<dbReference type="EMBL" id="JAGFBS010000043">
    <property type="protein sequence ID" value="KAG6370864.1"/>
    <property type="molecule type" value="Genomic_DNA"/>
</dbReference>
<proteinExistence type="predicted"/>
<dbReference type="OrthoDB" id="2681076at2759"/>
<evidence type="ECO:0000313" key="1">
    <source>
        <dbReference type="EMBL" id="KAG6370864.1"/>
    </source>
</evidence>
<dbReference type="AlphaFoldDB" id="A0A8I2YF45"/>
<sequence length="81" mass="9495">MTIDHARIKHDVTQFYHYAMLSHMWEDNEPLFDEVMCIIVNDLEESPTNNKLKMFCKIIQDMGLHWAIPVVSTRGITLCSK</sequence>
<organism evidence="1 2">
    <name type="scientific">Boletus reticuloceps</name>
    <dbReference type="NCBI Taxonomy" id="495285"/>
    <lineage>
        <taxon>Eukaryota</taxon>
        <taxon>Fungi</taxon>
        <taxon>Dikarya</taxon>
        <taxon>Basidiomycota</taxon>
        <taxon>Agaricomycotina</taxon>
        <taxon>Agaricomycetes</taxon>
        <taxon>Agaricomycetidae</taxon>
        <taxon>Boletales</taxon>
        <taxon>Boletineae</taxon>
        <taxon>Boletaceae</taxon>
        <taxon>Boletoideae</taxon>
        <taxon>Boletus</taxon>
    </lineage>
</organism>
<name>A0A8I2YF45_9AGAM</name>
<protein>
    <submittedName>
        <fullName evidence="1">Uncharacterized protein</fullName>
    </submittedName>
</protein>
<keyword evidence="2" id="KW-1185">Reference proteome</keyword>
<dbReference type="Proteomes" id="UP000683000">
    <property type="component" value="Unassembled WGS sequence"/>
</dbReference>
<accession>A0A8I2YF45</accession>
<gene>
    <name evidence="1" type="ORF">JVT61DRAFT_10886</name>
</gene>
<comment type="caution">
    <text evidence="1">The sequence shown here is derived from an EMBL/GenBank/DDBJ whole genome shotgun (WGS) entry which is preliminary data.</text>
</comment>
<evidence type="ECO:0000313" key="2">
    <source>
        <dbReference type="Proteomes" id="UP000683000"/>
    </source>
</evidence>